<dbReference type="EMBL" id="NIRI02000042">
    <property type="protein sequence ID" value="KAG5452173.1"/>
    <property type="molecule type" value="Genomic_DNA"/>
</dbReference>
<reference evidence="1 2" key="1">
    <citation type="journal article" date="2018" name="Biotechnol. Adv.">
        <title>Improved genomic resources and new bioinformatic workflow for the carcinogenic parasite Clonorchis sinensis: Biotechnological implications.</title>
        <authorList>
            <person name="Wang D."/>
            <person name="Korhonen P.K."/>
            <person name="Gasser R.B."/>
            <person name="Young N.D."/>
        </authorList>
    </citation>
    <scope>NUCLEOTIDE SEQUENCE [LARGE SCALE GENOMIC DNA]</scope>
    <source>
        <strain evidence="1">Cs-k2</strain>
    </source>
</reference>
<dbReference type="Proteomes" id="UP000286415">
    <property type="component" value="Unassembled WGS sequence"/>
</dbReference>
<comment type="caution">
    <text evidence="1">The sequence shown here is derived from an EMBL/GenBank/DDBJ whole genome shotgun (WGS) entry which is preliminary data.</text>
</comment>
<sequence length="206" mass="23439">MVKNSNAEHACHHNPRKCSMKSEGWLACAGHHLAKRHRLFRKLVHRRYTWWSAATKRLDLNVVWRFVYLGDPLSYTGGFRRDAHRVSHTRLVHGSELVVVRLNSTRIPFHRSQSGAASAERPIPHKIGRKFGSASSPDLIGRKTEPNRRSCPSIGRMPVANVASRTCQNFRKLVAAYSMYMKRCKNVLDFVLGVNIPCAPLVEFLT</sequence>
<organism evidence="1 2">
    <name type="scientific">Clonorchis sinensis</name>
    <name type="common">Chinese liver fluke</name>
    <dbReference type="NCBI Taxonomy" id="79923"/>
    <lineage>
        <taxon>Eukaryota</taxon>
        <taxon>Metazoa</taxon>
        <taxon>Spiralia</taxon>
        <taxon>Lophotrochozoa</taxon>
        <taxon>Platyhelminthes</taxon>
        <taxon>Trematoda</taxon>
        <taxon>Digenea</taxon>
        <taxon>Opisthorchiida</taxon>
        <taxon>Opisthorchiata</taxon>
        <taxon>Opisthorchiidae</taxon>
        <taxon>Clonorchis</taxon>
    </lineage>
</organism>
<reference evidence="1 2" key="2">
    <citation type="journal article" date="2021" name="Genomics">
        <title>High-quality reference genome for Clonorchis sinensis.</title>
        <authorList>
            <person name="Young N.D."/>
            <person name="Stroehlein A.J."/>
            <person name="Kinkar L."/>
            <person name="Wang T."/>
            <person name="Sohn W.M."/>
            <person name="Chang B.C.H."/>
            <person name="Kaur P."/>
            <person name="Weisz D."/>
            <person name="Dudchenko O."/>
            <person name="Aiden E.L."/>
            <person name="Korhonen P.K."/>
            <person name="Gasser R.B."/>
        </authorList>
    </citation>
    <scope>NUCLEOTIDE SEQUENCE [LARGE SCALE GENOMIC DNA]</scope>
    <source>
        <strain evidence="1">Cs-k2</strain>
    </source>
</reference>
<evidence type="ECO:0000313" key="2">
    <source>
        <dbReference type="Proteomes" id="UP000286415"/>
    </source>
</evidence>
<protein>
    <submittedName>
        <fullName evidence="1">Uncharacterized protein</fullName>
    </submittedName>
</protein>
<keyword evidence="2" id="KW-1185">Reference proteome</keyword>
<proteinExistence type="predicted"/>
<dbReference type="AlphaFoldDB" id="A0A3R7FHU4"/>
<evidence type="ECO:0000313" key="1">
    <source>
        <dbReference type="EMBL" id="KAG5452173.1"/>
    </source>
</evidence>
<dbReference type="InParanoid" id="A0A3R7FHU4"/>
<gene>
    <name evidence="1" type="ORF">CSKR_111494</name>
</gene>
<accession>A0A3R7FHU4</accession>
<name>A0A3R7FHU4_CLOSI</name>